<sequence length="255" mass="26892">MIAAADEEVSARETVHVVKGNHFKGKHYTSPTVAMKAHKVAKLTAAESPALAKAALDDKSYTLSTDKWAYYQTESVVVSYDLTAAAGGDDRRNLKKRGKNKNKGIKVSLADTKSTTTVAATTAATSSSGTDATGTESSSTTTATTPPADPYEGEGADVSPAADEDFEVPIVDDSDVSLWTIAVYDRMANPQGGKLAPYVSRSLGDLAGTWEFNVSELGDALLFDGQYDIRVLNGSGDGIAGPVTFKVVEAEEEER</sequence>
<dbReference type="AlphaFoldDB" id="K0S0W5"/>
<dbReference type="EMBL" id="AGNL01022541">
    <property type="protein sequence ID" value="EJK59673.1"/>
    <property type="molecule type" value="Genomic_DNA"/>
</dbReference>
<feature type="region of interest" description="Disordered" evidence="1">
    <location>
        <begin position="117"/>
        <end position="159"/>
    </location>
</feature>
<accession>K0S0W5</accession>
<gene>
    <name evidence="2" type="ORF">THAOC_20068</name>
</gene>
<evidence type="ECO:0000313" key="3">
    <source>
        <dbReference type="Proteomes" id="UP000266841"/>
    </source>
</evidence>
<feature type="region of interest" description="Disordered" evidence="1">
    <location>
        <begin position="88"/>
        <end position="107"/>
    </location>
</feature>
<name>K0S0W5_THAOC</name>
<proteinExistence type="predicted"/>
<organism evidence="2 3">
    <name type="scientific">Thalassiosira oceanica</name>
    <name type="common">Marine diatom</name>
    <dbReference type="NCBI Taxonomy" id="159749"/>
    <lineage>
        <taxon>Eukaryota</taxon>
        <taxon>Sar</taxon>
        <taxon>Stramenopiles</taxon>
        <taxon>Ochrophyta</taxon>
        <taxon>Bacillariophyta</taxon>
        <taxon>Coscinodiscophyceae</taxon>
        <taxon>Thalassiosirophycidae</taxon>
        <taxon>Thalassiosirales</taxon>
        <taxon>Thalassiosiraceae</taxon>
        <taxon>Thalassiosira</taxon>
    </lineage>
</organism>
<dbReference type="Proteomes" id="UP000266841">
    <property type="component" value="Unassembled WGS sequence"/>
</dbReference>
<evidence type="ECO:0000313" key="2">
    <source>
        <dbReference type="EMBL" id="EJK59673.1"/>
    </source>
</evidence>
<protein>
    <submittedName>
        <fullName evidence="2">Uncharacterized protein</fullName>
    </submittedName>
</protein>
<reference evidence="2 3" key="1">
    <citation type="journal article" date="2012" name="Genome Biol.">
        <title>Genome and low-iron response of an oceanic diatom adapted to chronic iron limitation.</title>
        <authorList>
            <person name="Lommer M."/>
            <person name="Specht M."/>
            <person name="Roy A.S."/>
            <person name="Kraemer L."/>
            <person name="Andreson R."/>
            <person name="Gutowska M.A."/>
            <person name="Wolf J."/>
            <person name="Bergner S.V."/>
            <person name="Schilhabel M.B."/>
            <person name="Klostermeier U.C."/>
            <person name="Beiko R.G."/>
            <person name="Rosenstiel P."/>
            <person name="Hippler M."/>
            <person name="Laroche J."/>
        </authorList>
    </citation>
    <scope>NUCLEOTIDE SEQUENCE [LARGE SCALE GENOMIC DNA]</scope>
    <source>
        <strain evidence="2 3">CCMP1005</strain>
    </source>
</reference>
<keyword evidence="3" id="KW-1185">Reference proteome</keyword>
<feature type="compositionally biased region" description="Basic residues" evidence="1">
    <location>
        <begin position="93"/>
        <end position="104"/>
    </location>
</feature>
<comment type="caution">
    <text evidence="2">The sequence shown here is derived from an EMBL/GenBank/DDBJ whole genome shotgun (WGS) entry which is preliminary data.</text>
</comment>
<evidence type="ECO:0000256" key="1">
    <source>
        <dbReference type="SAM" id="MobiDB-lite"/>
    </source>
</evidence>
<feature type="compositionally biased region" description="Low complexity" evidence="1">
    <location>
        <begin position="117"/>
        <end position="145"/>
    </location>
</feature>